<reference evidence="1 2" key="1">
    <citation type="submission" date="2014-04" db="EMBL/GenBank/DDBJ databases">
        <authorList>
            <consortium name="DOE Joint Genome Institute"/>
            <person name="Kuo A."/>
            <person name="Girlanda M."/>
            <person name="Perotto S."/>
            <person name="Kohler A."/>
            <person name="Nagy L.G."/>
            <person name="Floudas D."/>
            <person name="Copeland A."/>
            <person name="Barry K.W."/>
            <person name="Cichocki N."/>
            <person name="Veneault-Fourrey C."/>
            <person name="LaButti K."/>
            <person name="Lindquist E.A."/>
            <person name="Lipzen A."/>
            <person name="Lundell T."/>
            <person name="Morin E."/>
            <person name="Murat C."/>
            <person name="Sun H."/>
            <person name="Tunlid A."/>
            <person name="Henrissat B."/>
            <person name="Grigoriev I.V."/>
            <person name="Hibbett D.S."/>
            <person name="Martin F."/>
            <person name="Nordberg H.P."/>
            <person name="Cantor M.N."/>
            <person name="Hua S.X."/>
        </authorList>
    </citation>
    <scope>NUCLEOTIDE SEQUENCE [LARGE SCALE GENOMIC DNA]</scope>
    <source>
        <strain evidence="1 2">MUT 4182</strain>
    </source>
</reference>
<sequence length="151" mass="17032">MSLSGLRTLTLNSTCPTFHEFVAILQASPDLQFLSLKKTWLETGLESPPNSFNTKVFLPRLRGLHIYEASAYQNPFLLDRIEALSLETFEVTARYQRIPEDFTQLCESSGRYIGAFPLPCGEMEALAQIGVMDNQLRFGVGGRTITIRNQR</sequence>
<keyword evidence="2" id="KW-1185">Reference proteome</keyword>
<organism evidence="1 2">
    <name type="scientific">Tulasnella calospora MUT 4182</name>
    <dbReference type="NCBI Taxonomy" id="1051891"/>
    <lineage>
        <taxon>Eukaryota</taxon>
        <taxon>Fungi</taxon>
        <taxon>Dikarya</taxon>
        <taxon>Basidiomycota</taxon>
        <taxon>Agaricomycotina</taxon>
        <taxon>Agaricomycetes</taxon>
        <taxon>Cantharellales</taxon>
        <taxon>Tulasnellaceae</taxon>
        <taxon>Tulasnella</taxon>
    </lineage>
</organism>
<dbReference type="EMBL" id="KN822948">
    <property type="protein sequence ID" value="KIO33421.1"/>
    <property type="molecule type" value="Genomic_DNA"/>
</dbReference>
<reference evidence="2" key="2">
    <citation type="submission" date="2015-01" db="EMBL/GenBank/DDBJ databases">
        <title>Evolutionary Origins and Diversification of the Mycorrhizal Mutualists.</title>
        <authorList>
            <consortium name="DOE Joint Genome Institute"/>
            <consortium name="Mycorrhizal Genomics Consortium"/>
            <person name="Kohler A."/>
            <person name="Kuo A."/>
            <person name="Nagy L.G."/>
            <person name="Floudas D."/>
            <person name="Copeland A."/>
            <person name="Barry K.W."/>
            <person name="Cichocki N."/>
            <person name="Veneault-Fourrey C."/>
            <person name="LaButti K."/>
            <person name="Lindquist E.A."/>
            <person name="Lipzen A."/>
            <person name="Lundell T."/>
            <person name="Morin E."/>
            <person name="Murat C."/>
            <person name="Riley R."/>
            <person name="Ohm R."/>
            <person name="Sun H."/>
            <person name="Tunlid A."/>
            <person name="Henrissat B."/>
            <person name="Grigoriev I.V."/>
            <person name="Hibbett D.S."/>
            <person name="Martin F."/>
        </authorList>
    </citation>
    <scope>NUCLEOTIDE SEQUENCE [LARGE SCALE GENOMIC DNA]</scope>
    <source>
        <strain evidence="2">MUT 4182</strain>
    </source>
</reference>
<dbReference type="AlphaFoldDB" id="A0A0C3QV64"/>
<proteinExistence type="predicted"/>
<gene>
    <name evidence="1" type="ORF">M407DRAFT_17684</name>
</gene>
<name>A0A0C3QV64_9AGAM</name>
<accession>A0A0C3QV64</accession>
<evidence type="ECO:0000313" key="1">
    <source>
        <dbReference type="EMBL" id="KIO33421.1"/>
    </source>
</evidence>
<dbReference type="HOGENOM" id="CLU_1732835_0_0_1"/>
<evidence type="ECO:0000313" key="2">
    <source>
        <dbReference type="Proteomes" id="UP000054248"/>
    </source>
</evidence>
<protein>
    <submittedName>
        <fullName evidence="1">Uncharacterized protein</fullName>
    </submittedName>
</protein>
<dbReference type="Proteomes" id="UP000054248">
    <property type="component" value="Unassembled WGS sequence"/>
</dbReference>